<keyword evidence="1" id="KW-0378">Hydrolase</keyword>
<keyword evidence="4" id="KW-0732">Signal</keyword>
<feature type="domain" description="SH3b" evidence="5">
    <location>
        <begin position="251"/>
        <end position="314"/>
    </location>
</feature>
<feature type="domain" description="SH3b" evidence="5">
    <location>
        <begin position="327"/>
        <end position="389"/>
    </location>
</feature>
<feature type="compositionally biased region" description="Low complexity" evidence="3">
    <location>
        <begin position="167"/>
        <end position="177"/>
    </location>
</feature>
<keyword evidence="2" id="KW-0961">Cell wall biogenesis/degradation</keyword>
<dbReference type="Gene3D" id="3.40.630.40">
    <property type="entry name" value="Zn-dependent exopeptidases"/>
    <property type="match status" value="1"/>
</dbReference>
<dbReference type="SMART" id="SM00646">
    <property type="entry name" value="Ami_3"/>
    <property type="match status" value="1"/>
</dbReference>
<gene>
    <name evidence="6" type="ORF">A361_21500</name>
</gene>
<dbReference type="GO" id="GO:0071555">
    <property type="term" value="P:cell wall organization"/>
    <property type="evidence" value="ECO:0007669"/>
    <property type="project" value="UniProtKB-KW"/>
</dbReference>
<dbReference type="GO" id="GO:0008745">
    <property type="term" value="F:N-acetylmuramoyl-L-alanine amidase activity"/>
    <property type="evidence" value="ECO:0007669"/>
    <property type="project" value="InterPro"/>
</dbReference>
<dbReference type="Pfam" id="PF08239">
    <property type="entry name" value="SH3_3"/>
    <property type="match status" value="5"/>
</dbReference>
<dbReference type="EMBL" id="CP015506">
    <property type="protein sequence ID" value="AND42821.1"/>
    <property type="molecule type" value="Genomic_DNA"/>
</dbReference>
<organism evidence="6 7">
    <name type="scientific">Cytobacillus oceanisediminis 2691</name>
    <dbReference type="NCBI Taxonomy" id="1196031"/>
    <lineage>
        <taxon>Bacteria</taxon>
        <taxon>Bacillati</taxon>
        <taxon>Bacillota</taxon>
        <taxon>Bacilli</taxon>
        <taxon>Bacillales</taxon>
        <taxon>Bacillaceae</taxon>
        <taxon>Cytobacillus</taxon>
    </lineage>
</organism>
<accession>A0A169G256</accession>
<feature type="chain" id="PRO_5038792065" evidence="4">
    <location>
        <begin position="23"/>
        <end position="581"/>
    </location>
</feature>
<dbReference type="Pfam" id="PF01520">
    <property type="entry name" value="Amidase_3"/>
    <property type="match status" value="1"/>
</dbReference>
<evidence type="ECO:0000256" key="4">
    <source>
        <dbReference type="SAM" id="SignalP"/>
    </source>
</evidence>
<dbReference type="InterPro" id="IPR002508">
    <property type="entry name" value="MurNAc-LAA_cat"/>
</dbReference>
<dbReference type="InterPro" id="IPR017293">
    <property type="entry name" value="N-acetylmuramoyl-L-ala_amidase"/>
</dbReference>
<dbReference type="PIRSF" id="PIRSF037846">
    <property type="entry name" value="Autolysin_YrvJ_prd"/>
    <property type="match status" value="1"/>
</dbReference>
<dbReference type="SUPFAM" id="SSF53187">
    <property type="entry name" value="Zn-dependent exopeptidases"/>
    <property type="match status" value="1"/>
</dbReference>
<dbReference type="PANTHER" id="PTHR34408:SF1">
    <property type="entry name" value="GLYCOSYL HYDROLASE FAMILY 19 DOMAIN-CONTAINING PROTEIN HI_1415"/>
    <property type="match status" value="1"/>
</dbReference>
<evidence type="ECO:0000259" key="5">
    <source>
        <dbReference type="PROSITE" id="PS51781"/>
    </source>
</evidence>
<dbReference type="KEGG" id="bon:A361_21500"/>
<dbReference type="InterPro" id="IPR052354">
    <property type="entry name" value="Cell_Wall_Dynamics_Protein"/>
</dbReference>
<sequence length="581" mass="62662">MLKKKPLILVICLMLLAGITQAETKVKAENSSVTIPTNNLNVRQGPGLSYPILGQAQKGDQFNALSREGDWIKINFQGENGYVASWLVSDMTTSQRGEKAASSNSQAIITTDGLRVRKGPGTSYGVLGTIQKGTAYKVMSTEGSWVKIQTPYGDGWVANEFVQYSGSQKKNSSSSSQTGKITANSLNVRNNPSLNSDVIGKLNSGETVAVISQNDSWTEISFSGNAGWISSQYIAVQSSQSESKPKQSASGKTGTVTATSLTVRNKGSLNGKPIGSVTKGQTFPILEQADNWAKIEYQTGSYGWVASWFIDITAEKNSGSSQQSVNGSSAIILHNGSNIRKKASSQSSVIHRANKGDSFEIISLNDDWYEVRLPNGGTGFVAGWIVKVEGSAPAVTKPGAEQHLENKTIVLDPGHGGRDNGTTGARGTREKDITIRTAQLLADKLRSAGANVILTRSGDTYLPLPSRVGISHYHNADAFISIHYDSTPDRTARGATTYYYHPFQQELAANIHSNVIAMTNLRDRGYRAGDYHVIRENKRNAVLIELGYLSNPAEEALISSAQYQQSATAGIYQGLARYFKN</sequence>
<dbReference type="eggNOG" id="COG3807">
    <property type="taxonomic scope" value="Bacteria"/>
</dbReference>
<evidence type="ECO:0000256" key="1">
    <source>
        <dbReference type="ARBA" id="ARBA00022801"/>
    </source>
</evidence>
<protein>
    <submittedName>
        <fullName evidence="6">N-acetylmuramoyl-L-alanine amidase</fullName>
    </submittedName>
</protein>
<dbReference type="STRING" id="1196031.A361_21500"/>
<evidence type="ECO:0000313" key="7">
    <source>
        <dbReference type="Proteomes" id="UP000077856"/>
    </source>
</evidence>
<dbReference type="GO" id="GO:0009253">
    <property type="term" value="P:peptidoglycan catabolic process"/>
    <property type="evidence" value="ECO:0007669"/>
    <property type="project" value="InterPro"/>
</dbReference>
<feature type="domain" description="SH3b" evidence="5">
    <location>
        <begin position="28"/>
        <end position="92"/>
    </location>
</feature>
<name>A0A169G256_9BACI</name>
<dbReference type="AlphaFoldDB" id="A0A169G256"/>
<dbReference type="Gene3D" id="2.30.30.40">
    <property type="entry name" value="SH3 Domains"/>
    <property type="match status" value="5"/>
</dbReference>
<dbReference type="InterPro" id="IPR003646">
    <property type="entry name" value="SH3-like_bac-type"/>
</dbReference>
<dbReference type="PROSITE" id="PS51781">
    <property type="entry name" value="SH3B"/>
    <property type="match status" value="5"/>
</dbReference>
<feature type="domain" description="SH3b" evidence="5">
    <location>
        <begin position="176"/>
        <end position="238"/>
    </location>
</feature>
<feature type="region of interest" description="Disordered" evidence="3">
    <location>
        <begin position="167"/>
        <end position="188"/>
    </location>
</feature>
<feature type="signal peptide" evidence="4">
    <location>
        <begin position="1"/>
        <end position="22"/>
    </location>
</feature>
<evidence type="ECO:0000256" key="2">
    <source>
        <dbReference type="ARBA" id="ARBA00023316"/>
    </source>
</evidence>
<feature type="compositionally biased region" description="Polar residues" evidence="3">
    <location>
        <begin position="178"/>
        <end position="188"/>
    </location>
</feature>
<dbReference type="SMART" id="SM00287">
    <property type="entry name" value="SH3b"/>
    <property type="match status" value="5"/>
</dbReference>
<reference evidence="6 7" key="1">
    <citation type="submission" date="2016-04" db="EMBL/GenBank/DDBJ databases">
        <title>Complete genome sequence of Bacillus oceanisediminis strain 2691.</title>
        <authorList>
            <person name="Jeong H."/>
            <person name="Kim H.J."/>
            <person name="Lee D.-W."/>
        </authorList>
    </citation>
    <scope>NUCLEOTIDE SEQUENCE [LARGE SCALE GENOMIC DNA]</scope>
    <source>
        <strain evidence="6 7">2691</strain>
    </source>
</reference>
<evidence type="ECO:0000256" key="3">
    <source>
        <dbReference type="SAM" id="MobiDB-lite"/>
    </source>
</evidence>
<proteinExistence type="predicted"/>
<evidence type="ECO:0000313" key="6">
    <source>
        <dbReference type="EMBL" id="AND42821.1"/>
    </source>
</evidence>
<feature type="domain" description="SH3b" evidence="5">
    <location>
        <begin position="103"/>
        <end position="166"/>
    </location>
</feature>
<dbReference type="CDD" id="cd02696">
    <property type="entry name" value="MurNAc-LAA"/>
    <property type="match status" value="1"/>
</dbReference>
<dbReference type="eggNOG" id="COG0860">
    <property type="taxonomic scope" value="Bacteria"/>
</dbReference>
<dbReference type="Proteomes" id="UP000077856">
    <property type="component" value="Chromosome"/>
</dbReference>
<dbReference type="PANTHER" id="PTHR34408">
    <property type="entry name" value="FAMILY PROTEIN, PUTATIVE-RELATED"/>
    <property type="match status" value="1"/>
</dbReference>